<reference evidence="2 3" key="1">
    <citation type="journal article" date="2014" name="Nat. Commun.">
        <title>Klebsormidium flaccidum genome reveals primary factors for plant terrestrial adaptation.</title>
        <authorList>
            <person name="Hori K."/>
            <person name="Maruyama F."/>
            <person name="Fujisawa T."/>
            <person name="Togashi T."/>
            <person name="Yamamoto N."/>
            <person name="Seo M."/>
            <person name="Sato S."/>
            <person name="Yamada T."/>
            <person name="Mori H."/>
            <person name="Tajima N."/>
            <person name="Moriyama T."/>
            <person name="Ikeuchi M."/>
            <person name="Watanabe M."/>
            <person name="Wada H."/>
            <person name="Kobayashi K."/>
            <person name="Saito M."/>
            <person name="Masuda T."/>
            <person name="Sasaki-Sekimoto Y."/>
            <person name="Mashiguchi K."/>
            <person name="Awai K."/>
            <person name="Shimojima M."/>
            <person name="Masuda S."/>
            <person name="Iwai M."/>
            <person name="Nobusawa T."/>
            <person name="Narise T."/>
            <person name="Kondo S."/>
            <person name="Saito H."/>
            <person name="Sato R."/>
            <person name="Murakawa M."/>
            <person name="Ihara Y."/>
            <person name="Oshima-Yamada Y."/>
            <person name="Ohtaka K."/>
            <person name="Satoh M."/>
            <person name="Sonobe K."/>
            <person name="Ishii M."/>
            <person name="Ohtani R."/>
            <person name="Kanamori-Sato M."/>
            <person name="Honoki R."/>
            <person name="Miyazaki D."/>
            <person name="Mochizuki H."/>
            <person name="Umetsu J."/>
            <person name="Higashi K."/>
            <person name="Shibata D."/>
            <person name="Kamiya Y."/>
            <person name="Sato N."/>
            <person name="Nakamura Y."/>
            <person name="Tabata S."/>
            <person name="Ida S."/>
            <person name="Kurokawa K."/>
            <person name="Ohta H."/>
        </authorList>
    </citation>
    <scope>NUCLEOTIDE SEQUENCE [LARGE SCALE GENOMIC DNA]</scope>
    <source>
        <strain evidence="2 3">NIES-2285</strain>
    </source>
</reference>
<dbReference type="EMBL" id="DF237624">
    <property type="protein sequence ID" value="GAQ90698.1"/>
    <property type="molecule type" value="Genomic_DNA"/>
</dbReference>
<accession>A0A1Y1IRE4</accession>
<sequence length="810" mass="88443">MGQIPLPEALVCALESAAEKGVQFKPKSKRSRGCFATAEIGVLTKGLVKRRKLELEQAGQAGEGVFEAGWSILPQAEPLGTRDMRFLVVKAQEKLGVAVMGRSHFRALVDRALALINATLSRGGLARGGKRILMHGPAGFGKTHLLLQLIVYLTAALDGTGKRVAPMLDCAYFKADRVEAMKQALAWAYSGEEEIIDKIASLDSMESVKEFLNGREEELLFCLDQYQELGTAKEELDACLYHFRTIVVTSAGEEELRKESDTLHKLASMFPVHSGLSEEEQMSYNLMYGTDCSTPAVQQLVMEKLEGVAGCLADWHEAYHGRSPENYSVPKVFGASPTFQVRCLEPVKEGEPLSKHDGIGAAEVLRDGRTLNSGPTGSEARQSETPGSVTKGEAQGEACESGEGGKERAPGLRAAQADREDLIEADSAASQRKAYEATVKALRQAAGPEALEEAGPSTVDAGGAGAIKSEGHREKEVAEGEQTSEKAERDWEAWERFLECDRVVQITRSLEQIYDRVKAEGGQKVQKWLAQMMKMVCSDSFVGFELTKWEDIDLRNVAVEGLKVRPAFPLVREAIAHFVEQVQGRAVFYSDVRVWATLMSELEGERVPAVAGLLAERCAIGAIVDGGGYKAVLQQADAQQVKLVFFERDAERPAVLTELTEFQKSGLETRIACFVPRTPFYPAMDMAIVVFKRQDQQLGSVERLTKVQMTLQSAEEHGRSSQTAMHISNVKPWLGDTELESVKMAFCYIVPGGLVAGGLSPYIKQKPAQLGSSRAQAGSVQIVAHHHIEIAFGDLDPRLGLVDKWKRGGS</sequence>
<feature type="compositionally biased region" description="Basic and acidic residues" evidence="1">
    <location>
        <begin position="403"/>
        <end position="415"/>
    </location>
</feature>
<gene>
    <name evidence="2" type="ORF">KFL_006750030</name>
</gene>
<evidence type="ECO:0000256" key="1">
    <source>
        <dbReference type="SAM" id="MobiDB-lite"/>
    </source>
</evidence>
<dbReference type="SUPFAM" id="SSF52540">
    <property type="entry name" value="P-loop containing nucleoside triphosphate hydrolases"/>
    <property type="match status" value="1"/>
</dbReference>
<dbReference type="OrthoDB" id="3171351at2759"/>
<dbReference type="Gene3D" id="3.40.50.300">
    <property type="entry name" value="P-loop containing nucleotide triphosphate hydrolases"/>
    <property type="match status" value="1"/>
</dbReference>
<organism evidence="2 3">
    <name type="scientific">Klebsormidium nitens</name>
    <name type="common">Green alga</name>
    <name type="synonym">Ulothrix nitens</name>
    <dbReference type="NCBI Taxonomy" id="105231"/>
    <lineage>
        <taxon>Eukaryota</taxon>
        <taxon>Viridiplantae</taxon>
        <taxon>Streptophyta</taxon>
        <taxon>Klebsormidiophyceae</taxon>
        <taxon>Klebsormidiales</taxon>
        <taxon>Klebsormidiaceae</taxon>
        <taxon>Klebsormidium</taxon>
    </lineage>
</organism>
<feature type="region of interest" description="Disordered" evidence="1">
    <location>
        <begin position="447"/>
        <end position="486"/>
    </location>
</feature>
<evidence type="ECO:0000313" key="2">
    <source>
        <dbReference type="EMBL" id="GAQ90698.1"/>
    </source>
</evidence>
<feature type="compositionally biased region" description="Polar residues" evidence="1">
    <location>
        <begin position="370"/>
        <end position="388"/>
    </location>
</feature>
<dbReference type="Proteomes" id="UP000054558">
    <property type="component" value="Unassembled WGS sequence"/>
</dbReference>
<protein>
    <submittedName>
        <fullName evidence="2">Uncharacterized protein</fullName>
    </submittedName>
</protein>
<keyword evidence="3" id="KW-1185">Reference proteome</keyword>
<name>A0A1Y1IRE4_KLENI</name>
<feature type="compositionally biased region" description="Basic and acidic residues" evidence="1">
    <location>
        <begin position="350"/>
        <end position="369"/>
    </location>
</feature>
<feature type="compositionally biased region" description="Low complexity" evidence="1">
    <location>
        <begin position="447"/>
        <end position="456"/>
    </location>
</feature>
<feature type="region of interest" description="Disordered" evidence="1">
    <location>
        <begin position="350"/>
        <end position="415"/>
    </location>
</feature>
<feature type="compositionally biased region" description="Basic and acidic residues" evidence="1">
    <location>
        <begin position="469"/>
        <end position="486"/>
    </location>
</feature>
<evidence type="ECO:0000313" key="3">
    <source>
        <dbReference type="Proteomes" id="UP000054558"/>
    </source>
</evidence>
<proteinExistence type="predicted"/>
<dbReference type="AlphaFoldDB" id="A0A1Y1IRE4"/>
<dbReference type="InterPro" id="IPR027417">
    <property type="entry name" value="P-loop_NTPase"/>
</dbReference>